<dbReference type="EMBL" id="OD573508">
    <property type="protein sequence ID" value="CAD7450091.1"/>
    <property type="molecule type" value="Genomic_DNA"/>
</dbReference>
<protein>
    <submittedName>
        <fullName evidence="1">Uncharacterized protein</fullName>
    </submittedName>
</protein>
<dbReference type="AlphaFoldDB" id="A0A7R9FAT0"/>
<name>A0A7R9FAT0_9NEOP</name>
<proteinExistence type="predicted"/>
<organism evidence="1">
    <name type="scientific">Timema bartmani</name>
    <dbReference type="NCBI Taxonomy" id="61472"/>
    <lineage>
        <taxon>Eukaryota</taxon>
        <taxon>Metazoa</taxon>
        <taxon>Ecdysozoa</taxon>
        <taxon>Arthropoda</taxon>
        <taxon>Hexapoda</taxon>
        <taxon>Insecta</taxon>
        <taxon>Pterygota</taxon>
        <taxon>Neoptera</taxon>
        <taxon>Polyneoptera</taxon>
        <taxon>Phasmatodea</taxon>
        <taxon>Timematodea</taxon>
        <taxon>Timematoidea</taxon>
        <taxon>Timematidae</taxon>
        <taxon>Timema</taxon>
    </lineage>
</organism>
<evidence type="ECO:0000313" key="1">
    <source>
        <dbReference type="EMBL" id="CAD7450091.1"/>
    </source>
</evidence>
<reference evidence="1" key="1">
    <citation type="submission" date="2020-11" db="EMBL/GenBank/DDBJ databases">
        <authorList>
            <person name="Tran Van P."/>
        </authorList>
    </citation>
    <scope>NUCLEOTIDE SEQUENCE</scope>
</reference>
<accession>A0A7R9FAT0</accession>
<sequence length="102" mass="11765">MRGALNHEKEVFDWMTVLTDIIGDSPSKDIEVKISVNTPSKCQAHLILSEIRIGLSKVTDIDKTTEYNHGYMVGKRKITLNRWFDFQQNHGLSRRFLSICNL</sequence>
<gene>
    <name evidence="1" type="ORF">TBIB3V08_LOCUS12362</name>
</gene>